<evidence type="ECO:0000313" key="2">
    <source>
        <dbReference type="Proteomes" id="UP000245683"/>
    </source>
</evidence>
<proteinExistence type="predicted"/>
<accession>A0A317K778</accession>
<dbReference type="AlphaFoldDB" id="A0A317K778"/>
<dbReference type="Proteomes" id="UP000245683">
    <property type="component" value="Unassembled WGS sequence"/>
</dbReference>
<keyword evidence="1" id="KW-0808">Transferase</keyword>
<gene>
    <name evidence="1" type="ORF">DLJ46_10620</name>
</gene>
<dbReference type="EC" id="2.7.7.7" evidence="1"/>
<keyword evidence="2" id="KW-1185">Reference proteome</keyword>
<sequence>TAALAEAGAQKWDAEGALRRLEAVLECRAAIEANVKPRIAVEAMMLALWKG</sequence>
<evidence type="ECO:0000313" key="1">
    <source>
        <dbReference type="EMBL" id="PWU48937.1"/>
    </source>
</evidence>
<name>A0A317K778_9ACTN</name>
<keyword evidence="1" id="KW-0548">Nucleotidyltransferase</keyword>
<comment type="caution">
    <text evidence="1">The sequence shown here is derived from an EMBL/GenBank/DDBJ whole genome shotgun (WGS) entry which is preliminary data.</text>
</comment>
<protein>
    <submittedName>
        <fullName evidence="1">DNA polymerase III subunit delta</fullName>
        <ecNumber evidence="1">2.7.7.7</ecNumber>
    </submittedName>
</protein>
<reference evidence="2" key="1">
    <citation type="submission" date="2018-05" db="EMBL/GenBank/DDBJ databases">
        <title>Micromonospora globispora sp. nov. and Micromonospora rugosa sp. nov., isolated from marine sediment.</title>
        <authorList>
            <person name="Carro L."/>
            <person name="Aysel V."/>
            <person name="Cetin D."/>
            <person name="Igual J.M."/>
            <person name="Klenk H.-P."/>
            <person name="Trujillo M.E."/>
            <person name="Sahin N."/>
        </authorList>
    </citation>
    <scope>NUCLEOTIDE SEQUENCE [LARGE SCALE GENOMIC DNA]</scope>
    <source>
        <strain evidence="2">S2904</strain>
    </source>
</reference>
<organism evidence="1 2">
    <name type="scientific">Micromonospora globispora</name>
    <dbReference type="NCBI Taxonomy" id="1450148"/>
    <lineage>
        <taxon>Bacteria</taxon>
        <taxon>Bacillati</taxon>
        <taxon>Actinomycetota</taxon>
        <taxon>Actinomycetes</taxon>
        <taxon>Micromonosporales</taxon>
        <taxon>Micromonosporaceae</taxon>
        <taxon>Micromonospora</taxon>
    </lineage>
</organism>
<feature type="non-terminal residue" evidence="1">
    <location>
        <position position="1"/>
    </location>
</feature>
<dbReference type="GO" id="GO:0003887">
    <property type="term" value="F:DNA-directed DNA polymerase activity"/>
    <property type="evidence" value="ECO:0007669"/>
    <property type="project" value="UniProtKB-EC"/>
</dbReference>
<dbReference type="EMBL" id="QGSV01000148">
    <property type="protein sequence ID" value="PWU48937.1"/>
    <property type="molecule type" value="Genomic_DNA"/>
</dbReference>